<comment type="caution">
    <text evidence="2">The sequence shown here is derived from an EMBL/GenBank/DDBJ whole genome shotgun (WGS) entry which is preliminary data.</text>
</comment>
<gene>
    <name evidence="2" type="ORF">A3F25_01510</name>
</gene>
<feature type="transmembrane region" description="Helical" evidence="1">
    <location>
        <begin position="35"/>
        <end position="53"/>
    </location>
</feature>
<reference evidence="2 3" key="1">
    <citation type="journal article" date="2016" name="Nat. Commun.">
        <title>Thousands of microbial genomes shed light on interconnected biogeochemical processes in an aquifer system.</title>
        <authorList>
            <person name="Anantharaman K."/>
            <person name="Brown C.T."/>
            <person name="Hug L.A."/>
            <person name="Sharon I."/>
            <person name="Castelle C.J."/>
            <person name="Probst A.J."/>
            <person name="Thomas B.C."/>
            <person name="Singh A."/>
            <person name="Wilkins M.J."/>
            <person name="Karaoz U."/>
            <person name="Brodie E.L."/>
            <person name="Williams K.H."/>
            <person name="Hubbard S.S."/>
            <person name="Banfield J.F."/>
        </authorList>
    </citation>
    <scope>NUCLEOTIDE SEQUENCE [LARGE SCALE GENOMIC DNA]</scope>
</reference>
<accession>A0A1F8G215</accession>
<evidence type="ECO:0000313" key="2">
    <source>
        <dbReference type="EMBL" id="OGN19373.1"/>
    </source>
</evidence>
<organism evidence="2 3">
    <name type="scientific">Candidatus Yanofskybacteria bacterium RIFCSPHIGHO2_12_FULL_45_19b</name>
    <dbReference type="NCBI Taxonomy" id="1802689"/>
    <lineage>
        <taxon>Bacteria</taxon>
        <taxon>Candidatus Yanofskyibacteriota</taxon>
    </lineage>
</organism>
<dbReference type="EMBL" id="MGKD01000020">
    <property type="protein sequence ID" value="OGN19373.1"/>
    <property type="molecule type" value="Genomic_DNA"/>
</dbReference>
<proteinExistence type="predicted"/>
<protein>
    <submittedName>
        <fullName evidence="2">Uncharacterized protein</fullName>
    </submittedName>
</protein>
<evidence type="ECO:0000256" key="1">
    <source>
        <dbReference type="SAM" id="Phobius"/>
    </source>
</evidence>
<dbReference type="Proteomes" id="UP000177478">
    <property type="component" value="Unassembled WGS sequence"/>
</dbReference>
<sequence>MESEIKKYSASGPIFEPRPGWGRQLKSWLNTNWQWVLPTALLVILLLIIGSYLNRPSQQTADTANQTLSPTPFIDFMTISINKGDSKTLVARHALALYLTANPDINLSPEQKLHAENLLAAKVPADQLIAGTKLEFNPDNILIAITAAQKLTPSQLAKYRAYLK</sequence>
<name>A0A1F8G215_9BACT</name>
<evidence type="ECO:0000313" key="3">
    <source>
        <dbReference type="Proteomes" id="UP000177478"/>
    </source>
</evidence>
<keyword evidence="1" id="KW-1133">Transmembrane helix</keyword>
<keyword evidence="1" id="KW-0812">Transmembrane</keyword>
<dbReference type="STRING" id="1802689.A3F25_01510"/>
<keyword evidence="1" id="KW-0472">Membrane</keyword>
<dbReference type="AlphaFoldDB" id="A0A1F8G215"/>